<dbReference type="InterPro" id="IPR006311">
    <property type="entry name" value="TAT_signal"/>
</dbReference>
<feature type="region of interest" description="Disordered" evidence="1">
    <location>
        <begin position="38"/>
        <end position="58"/>
    </location>
</feature>
<dbReference type="InterPro" id="IPR032711">
    <property type="entry name" value="SoxY"/>
</dbReference>
<dbReference type="InterPro" id="IPR016568">
    <property type="entry name" value="Sulphur_oxidation_SoxY"/>
</dbReference>
<evidence type="ECO:0000313" key="3">
    <source>
        <dbReference type="EMBL" id="MBB5759130.1"/>
    </source>
</evidence>
<name>A0A840ZP63_9HYPH</name>
<dbReference type="AlphaFoldDB" id="A0A840ZP63"/>
<keyword evidence="4" id="KW-1185">Reference proteome</keyword>
<dbReference type="RefSeq" id="WP_246390805.1">
    <property type="nucleotide sequence ID" value="NZ_JACHOP010000020.1"/>
</dbReference>
<organism evidence="3 4">
    <name type="scientific">Methylorubrum rhodinum</name>
    <dbReference type="NCBI Taxonomy" id="29428"/>
    <lineage>
        <taxon>Bacteria</taxon>
        <taxon>Pseudomonadati</taxon>
        <taxon>Pseudomonadota</taxon>
        <taxon>Alphaproteobacteria</taxon>
        <taxon>Hyphomicrobiales</taxon>
        <taxon>Methylobacteriaceae</taxon>
        <taxon>Methylorubrum</taxon>
    </lineage>
</organism>
<accession>A0A840ZP63</accession>
<dbReference type="InterPro" id="IPR038162">
    <property type="entry name" value="SoxY_sf"/>
</dbReference>
<evidence type="ECO:0000313" key="4">
    <source>
        <dbReference type="Proteomes" id="UP000583454"/>
    </source>
</evidence>
<dbReference type="PROSITE" id="PS51318">
    <property type="entry name" value="TAT"/>
    <property type="match status" value="1"/>
</dbReference>
<proteinExistence type="predicted"/>
<evidence type="ECO:0000259" key="2">
    <source>
        <dbReference type="Pfam" id="PF13501"/>
    </source>
</evidence>
<dbReference type="PIRSF" id="PIRSF010312">
    <property type="entry name" value="Sulphur_oxidation_SoxY"/>
    <property type="match status" value="1"/>
</dbReference>
<dbReference type="NCBIfam" id="TIGR04487">
    <property type="entry name" value="SoxY_para_1"/>
    <property type="match status" value="1"/>
</dbReference>
<gene>
    <name evidence="3" type="ORF">HNR00_003859</name>
</gene>
<sequence length="162" mass="17301">MRTLAVRTMGVGRIDRRRVIAGAAGTVLAVALRPATAAQPRTETTESAIRRFSGDNPIRPGRVSLDLPPLVDNGNTVPLSVSVESPMTPEDHVRRIGVFNEKNPQPNVVTLHLRPGAGRAQIATRIRLADTQRITAIAEMSDGTYWSASADAIVTLAACLEG</sequence>
<dbReference type="EMBL" id="JACHOP010000020">
    <property type="protein sequence ID" value="MBB5759130.1"/>
    <property type="molecule type" value="Genomic_DNA"/>
</dbReference>
<protein>
    <submittedName>
        <fullName evidence="3">Sulfur-oxidizing protein SoxY</fullName>
    </submittedName>
</protein>
<comment type="caution">
    <text evidence="3">The sequence shown here is derived from an EMBL/GenBank/DDBJ whole genome shotgun (WGS) entry which is preliminary data.</text>
</comment>
<dbReference type="Gene3D" id="2.60.40.2470">
    <property type="entry name" value="SoxY domain"/>
    <property type="match status" value="1"/>
</dbReference>
<dbReference type="Proteomes" id="UP000583454">
    <property type="component" value="Unassembled WGS sequence"/>
</dbReference>
<reference evidence="3 4" key="1">
    <citation type="submission" date="2020-08" db="EMBL/GenBank/DDBJ databases">
        <title>Genomic Encyclopedia of Type Strains, Phase IV (KMG-IV): sequencing the most valuable type-strain genomes for metagenomic binning, comparative biology and taxonomic classification.</title>
        <authorList>
            <person name="Goeker M."/>
        </authorList>
    </citation>
    <scope>NUCLEOTIDE SEQUENCE [LARGE SCALE GENOMIC DNA]</scope>
    <source>
        <strain evidence="3 4">DSM 2163</strain>
    </source>
</reference>
<feature type="domain" description="Ig-like SoxY" evidence="2">
    <location>
        <begin position="52"/>
        <end position="159"/>
    </location>
</feature>
<dbReference type="Pfam" id="PF13501">
    <property type="entry name" value="SoxY"/>
    <property type="match status" value="1"/>
</dbReference>
<dbReference type="InterPro" id="IPR030997">
    <property type="entry name" value="SoxY_para_1"/>
</dbReference>
<evidence type="ECO:0000256" key="1">
    <source>
        <dbReference type="SAM" id="MobiDB-lite"/>
    </source>
</evidence>